<keyword evidence="2" id="KW-0238">DNA-binding</keyword>
<dbReference type="SMART" id="SM00895">
    <property type="entry name" value="FCD"/>
    <property type="match status" value="1"/>
</dbReference>
<evidence type="ECO:0000256" key="1">
    <source>
        <dbReference type="ARBA" id="ARBA00023015"/>
    </source>
</evidence>
<keyword evidence="6" id="KW-1185">Reference proteome</keyword>
<dbReference type="EMBL" id="JBHTKH010000012">
    <property type="protein sequence ID" value="MFD1055874.1"/>
    <property type="molecule type" value="Genomic_DNA"/>
</dbReference>
<dbReference type="PROSITE" id="PS50949">
    <property type="entry name" value="HTH_GNTR"/>
    <property type="match status" value="1"/>
</dbReference>
<evidence type="ECO:0000256" key="3">
    <source>
        <dbReference type="ARBA" id="ARBA00023163"/>
    </source>
</evidence>
<name>A0ABW3N200_9MICO</name>
<evidence type="ECO:0000313" key="5">
    <source>
        <dbReference type="EMBL" id="MFD1055874.1"/>
    </source>
</evidence>
<feature type="domain" description="HTH gntR-type" evidence="4">
    <location>
        <begin position="12"/>
        <end position="79"/>
    </location>
</feature>
<dbReference type="SMART" id="SM00345">
    <property type="entry name" value="HTH_GNTR"/>
    <property type="match status" value="1"/>
</dbReference>
<evidence type="ECO:0000259" key="4">
    <source>
        <dbReference type="PROSITE" id="PS50949"/>
    </source>
</evidence>
<dbReference type="PANTHER" id="PTHR43537:SF45">
    <property type="entry name" value="GNTR FAMILY REGULATORY PROTEIN"/>
    <property type="match status" value="1"/>
</dbReference>
<gene>
    <name evidence="5" type="ORF">ACFQ2V_16290</name>
</gene>
<dbReference type="RefSeq" id="WP_386053906.1">
    <property type="nucleotide sequence ID" value="NZ_JBHTKH010000012.1"/>
</dbReference>
<dbReference type="InterPro" id="IPR008920">
    <property type="entry name" value="TF_FadR/GntR_C"/>
</dbReference>
<keyword evidence="1" id="KW-0805">Transcription regulation</keyword>
<dbReference type="InterPro" id="IPR036390">
    <property type="entry name" value="WH_DNA-bd_sf"/>
</dbReference>
<dbReference type="SUPFAM" id="SSF48008">
    <property type="entry name" value="GntR ligand-binding domain-like"/>
    <property type="match status" value="1"/>
</dbReference>
<dbReference type="InterPro" id="IPR036388">
    <property type="entry name" value="WH-like_DNA-bd_sf"/>
</dbReference>
<dbReference type="PANTHER" id="PTHR43537">
    <property type="entry name" value="TRANSCRIPTIONAL REGULATOR, GNTR FAMILY"/>
    <property type="match status" value="1"/>
</dbReference>
<dbReference type="InterPro" id="IPR000524">
    <property type="entry name" value="Tscrpt_reg_HTH_GntR"/>
</dbReference>
<protein>
    <submittedName>
        <fullName evidence="5">GntR family transcriptional regulator</fullName>
    </submittedName>
</protein>
<dbReference type="Gene3D" id="1.10.10.10">
    <property type="entry name" value="Winged helix-like DNA-binding domain superfamily/Winged helix DNA-binding domain"/>
    <property type="match status" value="1"/>
</dbReference>
<dbReference type="Pfam" id="PF07729">
    <property type="entry name" value="FCD"/>
    <property type="match status" value="1"/>
</dbReference>
<comment type="caution">
    <text evidence="5">The sequence shown here is derived from an EMBL/GenBank/DDBJ whole genome shotgun (WGS) entry which is preliminary data.</text>
</comment>
<evidence type="ECO:0000313" key="6">
    <source>
        <dbReference type="Proteomes" id="UP001597046"/>
    </source>
</evidence>
<dbReference type="InterPro" id="IPR011711">
    <property type="entry name" value="GntR_C"/>
</dbReference>
<keyword evidence="3" id="KW-0804">Transcription</keyword>
<dbReference type="Pfam" id="PF00392">
    <property type="entry name" value="GntR"/>
    <property type="match status" value="1"/>
</dbReference>
<organism evidence="5 6">
    <name type="scientific">Terrabacter terrigena</name>
    <dbReference type="NCBI Taxonomy" id="574718"/>
    <lineage>
        <taxon>Bacteria</taxon>
        <taxon>Bacillati</taxon>
        <taxon>Actinomycetota</taxon>
        <taxon>Actinomycetes</taxon>
        <taxon>Micrococcales</taxon>
        <taxon>Intrasporangiaceae</taxon>
        <taxon>Terrabacter</taxon>
    </lineage>
</organism>
<dbReference type="SUPFAM" id="SSF46785">
    <property type="entry name" value="Winged helix' DNA-binding domain"/>
    <property type="match status" value="1"/>
</dbReference>
<evidence type="ECO:0000256" key="2">
    <source>
        <dbReference type="ARBA" id="ARBA00023125"/>
    </source>
</evidence>
<reference evidence="6" key="1">
    <citation type="journal article" date="2019" name="Int. J. Syst. Evol. Microbiol.">
        <title>The Global Catalogue of Microorganisms (GCM) 10K type strain sequencing project: providing services to taxonomists for standard genome sequencing and annotation.</title>
        <authorList>
            <consortium name="The Broad Institute Genomics Platform"/>
            <consortium name="The Broad Institute Genome Sequencing Center for Infectious Disease"/>
            <person name="Wu L."/>
            <person name="Ma J."/>
        </authorList>
    </citation>
    <scope>NUCLEOTIDE SEQUENCE [LARGE SCALE GENOMIC DNA]</scope>
    <source>
        <strain evidence="6">CCUG 57508</strain>
    </source>
</reference>
<dbReference type="Gene3D" id="1.20.120.530">
    <property type="entry name" value="GntR ligand-binding domain-like"/>
    <property type="match status" value="1"/>
</dbReference>
<proteinExistence type="predicted"/>
<accession>A0ABW3N200</accession>
<dbReference type="Proteomes" id="UP001597046">
    <property type="component" value="Unassembled WGS sequence"/>
</dbReference>
<sequence length="221" mass="24221">MGIAMALRLDVRSVVDALVDSLRERIFSEQLPGGAAVTELEVAAEYDVARPTAKTAIERLVGEGLLVREQHRSARVLLLDADEVEDLYFARGCLEESAMRRLALTRAAVPDEALKAAADMEDALAARDTLTFVDGDIQFHRSFIDALGSARLSRAHGLLLSETRLCMAQVQTHDLIRPTQIIEEHRRILAALQTADPEAAGAAVTEHLLLAKRALTAHLRR</sequence>